<feature type="transmembrane region" description="Helical" evidence="1">
    <location>
        <begin position="45"/>
        <end position="64"/>
    </location>
</feature>
<proteinExistence type="predicted"/>
<feature type="transmembrane region" description="Helical" evidence="1">
    <location>
        <begin position="21"/>
        <end position="39"/>
    </location>
</feature>
<feature type="transmembrane region" description="Helical" evidence="1">
    <location>
        <begin position="76"/>
        <end position="100"/>
    </location>
</feature>
<keyword evidence="1" id="KW-1133">Transmembrane helix</keyword>
<dbReference type="RefSeq" id="WP_250861093.1">
    <property type="nucleotide sequence ID" value="NZ_JAGSOJ010000004.1"/>
</dbReference>
<dbReference type="AlphaFoldDB" id="A0A9J6P9A6"/>
<keyword evidence="1" id="KW-0472">Membrane</keyword>
<dbReference type="Proteomes" id="UP001056429">
    <property type="component" value="Unassembled WGS sequence"/>
</dbReference>
<feature type="transmembrane region" description="Helical" evidence="1">
    <location>
        <begin position="137"/>
        <end position="158"/>
    </location>
</feature>
<protein>
    <recommendedName>
        <fullName evidence="4">DUF2238 domain-containing protein</fullName>
    </recommendedName>
</protein>
<feature type="transmembrane region" description="Helical" evidence="1">
    <location>
        <begin position="106"/>
        <end position="125"/>
    </location>
</feature>
<dbReference type="EMBL" id="JAGSOJ010000004">
    <property type="protein sequence ID" value="MCM1991960.1"/>
    <property type="molecule type" value="Genomic_DNA"/>
</dbReference>
<sequence length="228" mass="26447">MLELLKKSFSYSFRTFDSKSEEAFLIILRLLTIFAIIYNTFNFNIVRILASLALIGITYIPLLIKKLFKVNFNYEPVAICLVFSYFAIFIGTILGGYGTFKRWDTFMHSISGVIFMMLFLMLLFIVFHRYNAVQVPLWVYFVFAFALSLTTGIVWELYEFGLDQFFGMNTQHAIDTGVFDTMKDVVCNTTGALASSFIFYKALKTKKFKSIYNMFNSFCQLNDMNLPK</sequence>
<name>A0A9J6P9A6_9CLOT</name>
<gene>
    <name evidence="2" type="ORF">KDK92_19640</name>
</gene>
<evidence type="ECO:0000313" key="3">
    <source>
        <dbReference type="Proteomes" id="UP001056429"/>
    </source>
</evidence>
<organism evidence="2 3">
    <name type="scientific">Oceanirhabdus seepicola</name>
    <dbReference type="NCBI Taxonomy" id="2828781"/>
    <lineage>
        <taxon>Bacteria</taxon>
        <taxon>Bacillati</taxon>
        <taxon>Bacillota</taxon>
        <taxon>Clostridia</taxon>
        <taxon>Eubacteriales</taxon>
        <taxon>Clostridiaceae</taxon>
        <taxon>Oceanirhabdus</taxon>
    </lineage>
</organism>
<evidence type="ECO:0008006" key="4">
    <source>
        <dbReference type="Google" id="ProtNLM"/>
    </source>
</evidence>
<accession>A0A9J6P9A6</accession>
<comment type="caution">
    <text evidence="2">The sequence shown here is derived from an EMBL/GenBank/DDBJ whole genome shotgun (WGS) entry which is preliminary data.</text>
</comment>
<reference evidence="2" key="2">
    <citation type="submission" date="2021-04" db="EMBL/GenBank/DDBJ databases">
        <authorList>
            <person name="Dong X."/>
        </authorList>
    </citation>
    <scope>NUCLEOTIDE SEQUENCE</scope>
    <source>
        <strain evidence="2">ZWT</strain>
    </source>
</reference>
<evidence type="ECO:0000313" key="2">
    <source>
        <dbReference type="EMBL" id="MCM1991960.1"/>
    </source>
</evidence>
<evidence type="ECO:0000256" key="1">
    <source>
        <dbReference type="SAM" id="Phobius"/>
    </source>
</evidence>
<dbReference type="InterPro" id="IPR014509">
    <property type="entry name" value="YjdF-like"/>
</dbReference>
<dbReference type="Pfam" id="PF09997">
    <property type="entry name" value="DUF2238"/>
    <property type="match status" value="1"/>
</dbReference>
<keyword evidence="1" id="KW-0812">Transmembrane</keyword>
<keyword evidence="3" id="KW-1185">Reference proteome</keyword>
<reference evidence="2" key="1">
    <citation type="journal article" date="2021" name="mSystems">
        <title>Bacteria and Archaea Synergistically Convert Glycine Betaine to Biogenic Methane in the Formosa Cold Seep of the South China Sea.</title>
        <authorList>
            <person name="Li L."/>
            <person name="Zhang W."/>
            <person name="Zhang S."/>
            <person name="Song L."/>
            <person name="Sun Q."/>
            <person name="Zhang H."/>
            <person name="Xiang H."/>
            <person name="Dong X."/>
        </authorList>
    </citation>
    <scope>NUCLEOTIDE SEQUENCE</scope>
    <source>
        <strain evidence="2">ZWT</strain>
    </source>
</reference>